<sequence>MFGCIAAGRWVQTDMQTINETNFTFTISNGRSVNHIVIFILPGVIIPETHAATVHVRFPNSPDFKILGGISNSKPSAVFRLRGMLDPNSQLMLGGDDWNVVVGIAIQEVAVAEAALAQIPQTAAGEAGGAPSGALVVAGVTQRGAMGTLQLARRIISNAFNYLGSFSKNVGGEEMVPLAAFQEWWKKFEKKVEYDPSFLERPEE</sequence>
<evidence type="ECO:0000313" key="5">
    <source>
        <dbReference type="Proteomes" id="UP000018144"/>
    </source>
</evidence>
<dbReference type="STRING" id="1076935.U4L252"/>
<protein>
    <submittedName>
        <fullName evidence="4">Similar to Protein OPI10 homolog acc. no. O60175</fullName>
    </submittedName>
</protein>
<feature type="domain" description="Hikeshi-like C-terminal" evidence="3">
    <location>
        <begin position="148"/>
        <end position="201"/>
    </location>
</feature>
<dbReference type="AlphaFoldDB" id="U4L252"/>
<comment type="similarity">
    <text evidence="1">Belongs to the OPI10 family.</text>
</comment>
<reference evidence="4 5" key="1">
    <citation type="journal article" date="2013" name="PLoS Genet.">
        <title>The genome and development-dependent transcriptomes of Pyronema confluens: a window into fungal evolution.</title>
        <authorList>
            <person name="Traeger S."/>
            <person name="Altegoer F."/>
            <person name="Freitag M."/>
            <person name="Gabaldon T."/>
            <person name="Kempken F."/>
            <person name="Kumar A."/>
            <person name="Marcet-Houben M."/>
            <person name="Poggeler S."/>
            <person name="Stajich J.E."/>
            <person name="Nowrousian M."/>
        </authorList>
    </citation>
    <scope>NUCLEOTIDE SEQUENCE [LARGE SCALE GENOMIC DNA]</scope>
    <source>
        <strain evidence="5">CBS 100304</strain>
        <tissue evidence="4">Vegetative mycelium</tissue>
    </source>
</reference>
<dbReference type="GO" id="GO:0005634">
    <property type="term" value="C:nucleus"/>
    <property type="evidence" value="ECO:0007669"/>
    <property type="project" value="TreeGrafter"/>
</dbReference>
<organism evidence="4 5">
    <name type="scientific">Pyronema omphalodes (strain CBS 100304)</name>
    <name type="common">Pyronema confluens</name>
    <dbReference type="NCBI Taxonomy" id="1076935"/>
    <lineage>
        <taxon>Eukaryota</taxon>
        <taxon>Fungi</taxon>
        <taxon>Dikarya</taxon>
        <taxon>Ascomycota</taxon>
        <taxon>Pezizomycotina</taxon>
        <taxon>Pezizomycetes</taxon>
        <taxon>Pezizales</taxon>
        <taxon>Pyronemataceae</taxon>
        <taxon>Pyronema</taxon>
    </lineage>
</organism>
<feature type="domain" description="Hikeshi-like N-terminal" evidence="2">
    <location>
        <begin position="5"/>
        <end position="121"/>
    </location>
</feature>
<dbReference type="GO" id="GO:0005829">
    <property type="term" value="C:cytosol"/>
    <property type="evidence" value="ECO:0007669"/>
    <property type="project" value="TreeGrafter"/>
</dbReference>
<dbReference type="InterPro" id="IPR031318">
    <property type="entry name" value="OPI10"/>
</dbReference>
<dbReference type="OrthoDB" id="10248398at2759"/>
<dbReference type="OMA" id="WWAKFER"/>
<dbReference type="Pfam" id="PF05603">
    <property type="entry name" value="Hikeshi-like_N"/>
    <property type="match status" value="1"/>
</dbReference>
<evidence type="ECO:0000313" key="4">
    <source>
        <dbReference type="EMBL" id="CCX10230.1"/>
    </source>
</evidence>
<dbReference type="eggNOG" id="KOG4067">
    <property type="taxonomic scope" value="Eukaryota"/>
</dbReference>
<evidence type="ECO:0000256" key="1">
    <source>
        <dbReference type="ARBA" id="ARBA00006623"/>
    </source>
</evidence>
<keyword evidence="5" id="KW-1185">Reference proteome</keyword>
<dbReference type="GO" id="GO:0006606">
    <property type="term" value="P:protein import into nucleus"/>
    <property type="evidence" value="ECO:0007669"/>
    <property type="project" value="TreeGrafter"/>
</dbReference>
<gene>
    <name evidence="4" type="ORF">PCON_09823</name>
</gene>
<proteinExistence type="inferred from homology"/>
<dbReference type="InterPro" id="IPR008493">
    <property type="entry name" value="Hikeshi-like_N"/>
</dbReference>
<dbReference type="InterPro" id="IPR048364">
    <property type="entry name" value="Hikeshi-like_C"/>
</dbReference>
<evidence type="ECO:0000259" key="2">
    <source>
        <dbReference type="Pfam" id="PF05603"/>
    </source>
</evidence>
<dbReference type="GO" id="GO:0061608">
    <property type="term" value="F:nuclear import signal receptor activity"/>
    <property type="evidence" value="ECO:0007669"/>
    <property type="project" value="TreeGrafter"/>
</dbReference>
<dbReference type="Proteomes" id="UP000018144">
    <property type="component" value="Unassembled WGS sequence"/>
</dbReference>
<dbReference type="Pfam" id="PF21057">
    <property type="entry name" value="Hikeshi-like_C"/>
    <property type="match status" value="1"/>
</dbReference>
<dbReference type="PANTHER" id="PTHR12925">
    <property type="entry name" value="HIKESHI FAMILY MEMBER"/>
    <property type="match status" value="1"/>
</dbReference>
<dbReference type="EMBL" id="HF935524">
    <property type="protein sequence ID" value="CCX10230.1"/>
    <property type="molecule type" value="Genomic_DNA"/>
</dbReference>
<evidence type="ECO:0000259" key="3">
    <source>
        <dbReference type="Pfam" id="PF21057"/>
    </source>
</evidence>
<name>U4L252_PYROM</name>
<dbReference type="PANTHER" id="PTHR12925:SF0">
    <property type="entry name" value="PROTEIN HIKESHI"/>
    <property type="match status" value="1"/>
</dbReference>
<accession>U4L252</accession>